<evidence type="ECO:0000313" key="2">
    <source>
        <dbReference type="EMBL" id="QFZ20651.1"/>
    </source>
</evidence>
<feature type="transmembrane region" description="Helical" evidence="1">
    <location>
        <begin position="15"/>
        <end position="36"/>
    </location>
</feature>
<dbReference type="KEGG" id="ssyi:EKG83_27485"/>
<proteinExistence type="predicted"/>
<accession>A0A5Q0H374</accession>
<evidence type="ECO:0008006" key="4">
    <source>
        <dbReference type="Google" id="ProtNLM"/>
    </source>
</evidence>
<evidence type="ECO:0000256" key="1">
    <source>
        <dbReference type="SAM" id="Phobius"/>
    </source>
</evidence>
<reference evidence="3" key="1">
    <citation type="journal article" date="2021" name="Curr. Microbiol.">
        <title>Complete genome of nocamycin-producing strain Saccharothrix syringae NRRL B-16468 reveals the biosynthetic potential for secondary metabolites.</title>
        <authorList>
            <person name="Mo X."/>
            <person name="Yang S."/>
        </authorList>
    </citation>
    <scope>NUCLEOTIDE SEQUENCE [LARGE SCALE GENOMIC DNA]</scope>
    <source>
        <strain evidence="3">ATCC 51364 / DSM 43886 / JCM 6844 / KCTC 9398 / NBRC 14523 / NRRL B-16468 / INA 2240</strain>
    </source>
</reference>
<keyword evidence="3" id="KW-1185">Reference proteome</keyword>
<dbReference type="EMBL" id="CP034550">
    <property type="protein sequence ID" value="QFZ20651.1"/>
    <property type="molecule type" value="Genomic_DNA"/>
</dbReference>
<protein>
    <recommendedName>
        <fullName evidence="4">SdpA family antimicrobial peptide system protein</fullName>
    </recommendedName>
</protein>
<keyword evidence="1" id="KW-0472">Membrane</keyword>
<keyword evidence="1" id="KW-0812">Transmembrane</keyword>
<evidence type="ECO:0000313" key="3">
    <source>
        <dbReference type="Proteomes" id="UP000325787"/>
    </source>
</evidence>
<sequence>MGRTGHSEEGAARALHGFALTATVLVTSLVITWLAALDVAGLRDRLTGYLEVWPQRWTFFVDLDRDLLVGYRVVPGSPRLGGLTERRRWDEWSWGLSRAGYAESAELRAIARRIPDRFWLPCDESEAADCGGLWNGAEPYRAENRAENPVLCGQVAITVERPSPLVARQVPARPREVFRIAFADLRCRT</sequence>
<dbReference type="Proteomes" id="UP000325787">
    <property type="component" value="Chromosome"/>
</dbReference>
<name>A0A5Q0H374_SACSY</name>
<dbReference type="Pfam" id="PF17418">
    <property type="entry name" value="SdpA"/>
    <property type="match status" value="1"/>
</dbReference>
<gene>
    <name evidence="2" type="ORF">EKG83_27485</name>
</gene>
<keyword evidence="1" id="KW-1133">Transmembrane helix</keyword>
<dbReference type="InterPro" id="IPR023902">
    <property type="entry name" value="Sporulation_SdpA"/>
</dbReference>
<dbReference type="AlphaFoldDB" id="A0A5Q0H374"/>
<dbReference type="RefSeq" id="WP_153278482.1">
    <property type="nucleotide sequence ID" value="NZ_CP034550.1"/>
</dbReference>
<organism evidence="2 3">
    <name type="scientific">Saccharothrix syringae</name>
    <name type="common">Nocardiopsis syringae</name>
    <dbReference type="NCBI Taxonomy" id="103733"/>
    <lineage>
        <taxon>Bacteria</taxon>
        <taxon>Bacillati</taxon>
        <taxon>Actinomycetota</taxon>
        <taxon>Actinomycetes</taxon>
        <taxon>Pseudonocardiales</taxon>
        <taxon>Pseudonocardiaceae</taxon>
        <taxon>Saccharothrix</taxon>
    </lineage>
</organism>